<protein>
    <submittedName>
        <fullName evidence="1">Uncharacterized protein</fullName>
    </submittedName>
</protein>
<keyword evidence="2" id="KW-1185">Reference proteome</keyword>
<dbReference type="EMBL" id="CM044707">
    <property type="protein sequence ID" value="KAI5655173.1"/>
    <property type="molecule type" value="Genomic_DNA"/>
</dbReference>
<proteinExistence type="predicted"/>
<gene>
    <name evidence="1" type="ORF">M9H77_32360</name>
</gene>
<organism evidence="1 2">
    <name type="scientific">Catharanthus roseus</name>
    <name type="common">Madagascar periwinkle</name>
    <name type="synonym">Vinca rosea</name>
    <dbReference type="NCBI Taxonomy" id="4058"/>
    <lineage>
        <taxon>Eukaryota</taxon>
        <taxon>Viridiplantae</taxon>
        <taxon>Streptophyta</taxon>
        <taxon>Embryophyta</taxon>
        <taxon>Tracheophyta</taxon>
        <taxon>Spermatophyta</taxon>
        <taxon>Magnoliopsida</taxon>
        <taxon>eudicotyledons</taxon>
        <taxon>Gunneridae</taxon>
        <taxon>Pentapetalae</taxon>
        <taxon>asterids</taxon>
        <taxon>lamiids</taxon>
        <taxon>Gentianales</taxon>
        <taxon>Apocynaceae</taxon>
        <taxon>Rauvolfioideae</taxon>
        <taxon>Vinceae</taxon>
        <taxon>Catharanthinae</taxon>
        <taxon>Catharanthus</taxon>
    </lineage>
</organism>
<accession>A0ACC0A553</accession>
<comment type="caution">
    <text evidence="1">The sequence shown here is derived from an EMBL/GenBank/DDBJ whole genome shotgun (WGS) entry which is preliminary data.</text>
</comment>
<sequence>MGICINLSFLVLFLQLSCFNLAVVAGGGSIVEFLPGFDGPLPFELETGYIGVGESEEVQLFYYFIKSESNPEKDPILFWLTGGPGCSTFSGLVYEIGPINFEEVRYDGSLPKFVLNNRSWTKVASIIFVDAPVGTGFSYAESTKASHSTDIQACYQDYEFLRKWLVDHPEFIQNPLYVGGDSYSGITVPIVAQLISNGNEAGIEPRINLKGYLLGNPSATPADVNCRVQFAHGMGLISDELYESLKKACKGKYYGVDPSNALCNKNLKTYNQLLDNIDLAHILEPNCPFAAKKPSKLLGGSSSRSLYETFHLKPNKDQRIRSPFRCRIDGYWLSYYWANDKNVQDALHVRKGTIGEWVRCQQGNLNYTRTVTSSIPYHANLSMKGYRSLIYSGDHDMIIPHFGTQDWIRSLNYSIVDDWRQWIFQGQVAGYTRTYENRMTFATVKGGGHTAPEYKPPQCKAMFERWVASQPL</sequence>
<evidence type="ECO:0000313" key="1">
    <source>
        <dbReference type="EMBL" id="KAI5655173.1"/>
    </source>
</evidence>
<evidence type="ECO:0000313" key="2">
    <source>
        <dbReference type="Proteomes" id="UP001060085"/>
    </source>
</evidence>
<name>A0ACC0A553_CATRO</name>
<reference evidence="2" key="1">
    <citation type="journal article" date="2023" name="Nat. Plants">
        <title>Single-cell RNA sequencing provides a high-resolution roadmap for understanding the multicellular compartmentation of specialized metabolism.</title>
        <authorList>
            <person name="Sun S."/>
            <person name="Shen X."/>
            <person name="Li Y."/>
            <person name="Li Y."/>
            <person name="Wang S."/>
            <person name="Li R."/>
            <person name="Zhang H."/>
            <person name="Shen G."/>
            <person name="Guo B."/>
            <person name="Wei J."/>
            <person name="Xu J."/>
            <person name="St-Pierre B."/>
            <person name="Chen S."/>
            <person name="Sun C."/>
        </authorList>
    </citation>
    <scope>NUCLEOTIDE SEQUENCE [LARGE SCALE GENOMIC DNA]</scope>
</reference>
<dbReference type="Proteomes" id="UP001060085">
    <property type="component" value="Linkage Group LG07"/>
</dbReference>